<dbReference type="Gene3D" id="3.40.50.300">
    <property type="entry name" value="P-loop containing nucleotide triphosphate hydrolases"/>
    <property type="match status" value="1"/>
</dbReference>
<protein>
    <submittedName>
        <fullName evidence="3">ATP-binding protein</fullName>
    </submittedName>
</protein>
<keyword evidence="3" id="KW-0067">ATP-binding</keyword>
<name>A0ABT5A0P5_9CYAN</name>
<comment type="caution">
    <text evidence="3">The sequence shown here is derived from an EMBL/GenBank/DDBJ whole genome shotgun (WGS) entry which is preliminary data.</text>
</comment>
<dbReference type="Pfam" id="PF13191">
    <property type="entry name" value="AAA_16"/>
    <property type="match status" value="1"/>
</dbReference>
<keyword evidence="3" id="KW-0547">Nucleotide-binding</keyword>
<proteinExistence type="predicted"/>
<dbReference type="GO" id="GO:0005524">
    <property type="term" value="F:ATP binding"/>
    <property type="evidence" value="ECO:0007669"/>
    <property type="project" value="UniProtKB-KW"/>
</dbReference>
<dbReference type="InterPro" id="IPR027417">
    <property type="entry name" value="P-loop_NTPase"/>
</dbReference>
<dbReference type="RefSeq" id="WP_035367978.1">
    <property type="nucleotide sequence ID" value="NZ_JAQMTU010000005.1"/>
</dbReference>
<dbReference type="InterPro" id="IPR041664">
    <property type="entry name" value="AAA_16"/>
</dbReference>
<accession>A0ABT5A0P5</accession>
<evidence type="ECO:0000259" key="2">
    <source>
        <dbReference type="Pfam" id="PF13191"/>
    </source>
</evidence>
<dbReference type="PANTHER" id="PTHR19860:SF40">
    <property type="entry name" value="WD40 REPEAT-CONTAINING PROTEIN"/>
    <property type="match status" value="1"/>
</dbReference>
<keyword evidence="4" id="KW-1185">Reference proteome</keyword>
<evidence type="ECO:0000313" key="4">
    <source>
        <dbReference type="Proteomes" id="UP001212123"/>
    </source>
</evidence>
<dbReference type="SUPFAM" id="SSF52540">
    <property type="entry name" value="P-loop containing nucleoside triphosphate hydrolases"/>
    <property type="match status" value="1"/>
</dbReference>
<organism evidence="3 4">
    <name type="scientific">Dolichospermum circinale CS-537/01</name>
    <dbReference type="NCBI Taxonomy" id="3021739"/>
    <lineage>
        <taxon>Bacteria</taxon>
        <taxon>Bacillati</taxon>
        <taxon>Cyanobacteriota</taxon>
        <taxon>Cyanophyceae</taxon>
        <taxon>Nostocales</taxon>
        <taxon>Aphanizomenonaceae</taxon>
        <taxon>Dolichospermum</taxon>
        <taxon>Dolichospermum circinale</taxon>
    </lineage>
</organism>
<reference evidence="3 4" key="1">
    <citation type="submission" date="2023-01" db="EMBL/GenBank/DDBJ databases">
        <title>Genomes from the Australian National Cyanobacteria Reference Collection.</title>
        <authorList>
            <person name="Willis A."/>
            <person name="Lee E.M.F."/>
        </authorList>
    </citation>
    <scope>NUCLEOTIDE SEQUENCE [LARGE SCALE GENOMIC DNA]</scope>
    <source>
        <strain evidence="3 4">CS-537/01</strain>
    </source>
</reference>
<evidence type="ECO:0000256" key="1">
    <source>
        <dbReference type="ARBA" id="ARBA00022737"/>
    </source>
</evidence>
<sequence>MKIITDIPRYIPEFRQIITEKNRDFVGREFVFTAIDNFLHKCHRGYFTIIGEPGIGKSSILAHYVSQNPGALYYNVELAGKSHPGEFLTNICTQLREIAQYQGIKNLPSNFADASTENSSFLSSLLQQVSDKLNLEQRLIIVIDACDKINMNQQTRGANIFYLPRYLPEKVYFILSRRPFVKDKSGLLIETPSESLDLSSYPQQNRLDIQKYRQNYLNTHNIDHQLLTQITEEESNFMYVKEILTAGNHQVDSDHLQTYYQQHLDKMNLMTNKQQKMASLVLTMLIEAAPISVETIAARLDVDEYDVQVILDKWREFLHLESTTTGINYSLYHRSFRNWLTQVNR</sequence>
<dbReference type="EMBL" id="JAQMTU010000005">
    <property type="protein sequence ID" value="MDB9485145.1"/>
    <property type="molecule type" value="Genomic_DNA"/>
</dbReference>
<keyword evidence="1" id="KW-0677">Repeat</keyword>
<dbReference type="Proteomes" id="UP001212123">
    <property type="component" value="Unassembled WGS sequence"/>
</dbReference>
<dbReference type="InterPro" id="IPR051191">
    <property type="entry name" value="DCAF12"/>
</dbReference>
<gene>
    <name evidence="3" type="ORF">PN492_00995</name>
</gene>
<evidence type="ECO:0000313" key="3">
    <source>
        <dbReference type="EMBL" id="MDB9485145.1"/>
    </source>
</evidence>
<dbReference type="PANTHER" id="PTHR19860">
    <property type="entry name" value="DDB1- AND CUL4-ASSOCIATED FACTOR 12-RELATED"/>
    <property type="match status" value="1"/>
</dbReference>
<feature type="domain" description="Orc1-like AAA ATPase" evidence="2">
    <location>
        <begin position="25"/>
        <end position="150"/>
    </location>
</feature>